<proteinExistence type="predicted"/>
<sequence length="109" mass="11929">LDSSWKKLASTLDQANSVVIDRYIPGLGDQEYPFIQLVGFCDASINAFAAVVYIRVVGEAPTSISILASKTRVVPLKTVTIPRLELLSALLLARLTHLIYEVLSEQISL</sequence>
<name>A0A1X7V2N7_AMPQE</name>
<dbReference type="AlphaFoldDB" id="A0A1X7V2N7"/>
<reference evidence="1" key="1">
    <citation type="submission" date="2017-05" db="UniProtKB">
        <authorList>
            <consortium name="EnsemblMetazoa"/>
        </authorList>
    </citation>
    <scope>IDENTIFICATION</scope>
</reference>
<accession>A0A1X7V2N7</accession>
<dbReference type="InterPro" id="IPR008042">
    <property type="entry name" value="Retrotrans_Pao"/>
</dbReference>
<organism evidence="1">
    <name type="scientific">Amphimedon queenslandica</name>
    <name type="common">Sponge</name>
    <dbReference type="NCBI Taxonomy" id="400682"/>
    <lineage>
        <taxon>Eukaryota</taxon>
        <taxon>Metazoa</taxon>
        <taxon>Porifera</taxon>
        <taxon>Demospongiae</taxon>
        <taxon>Heteroscleromorpha</taxon>
        <taxon>Haplosclerida</taxon>
        <taxon>Niphatidae</taxon>
        <taxon>Amphimedon</taxon>
    </lineage>
</organism>
<dbReference type="InParanoid" id="A0A1X7V2N7"/>
<protein>
    <submittedName>
        <fullName evidence="1">Uncharacterized protein</fullName>
    </submittedName>
</protein>
<evidence type="ECO:0000313" key="1">
    <source>
        <dbReference type="EnsemblMetazoa" id="Aqu2.1.34064_001"/>
    </source>
</evidence>
<dbReference type="Pfam" id="PF05380">
    <property type="entry name" value="Peptidase_A17"/>
    <property type="match status" value="1"/>
</dbReference>
<dbReference type="PANTHER" id="PTHR47331">
    <property type="entry name" value="PHD-TYPE DOMAIN-CONTAINING PROTEIN"/>
    <property type="match status" value="1"/>
</dbReference>
<dbReference type="EnsemblMetazoa" id="Aqu2.1.34064_001">
    <property type="protein sequence ID" value="Aqu2.1.34064_001"/>
    <property type="gene ID" value="Aqu2.1.34064"/>
</dbReference>